<dbReference type="InterPro" id="IPR022385">
    <property type="entry name" value="Rhs_assc_core"/>
</dbReference>
<dbReference type="Gene3D" id="3.10.380.20">
    <property type="entry name" value="Novel toxin 21 (CdiA), C-terminal domain"/>
    <property type="match status" value="1"/>
</dbReference>
<evidence type="ECO:0000259" key="4">
    <source>
        <dbReference type="SMART" id="SM00306"/>
    </source>
</evidence>
<dbReference type="Pfam" id="PF05593">
    <property type="entry name" value="RHS_repeat"/>
    <property type="match status" value="1"/>
</dbReference>
<feature type="region of interest" description="Disordered" evidence="2">
    <location>
        <begin position="1900"/>
        <end position="1927"/>
    </location>
</feature>
<evidence type="ECO:0000256" key="2">
    <source>
        <dbReference type="SAM" id="MobiDB-lite"/>
    </source>
</evidence>
<evidence type="ECO:0000256" key="3">
    <source>
        <dbReference type="SAM" id="SignalP"/>
    </source>
</evidence>
<dbReference type="InterPro" id="IPR050708">
    <property type="entry name" value="T6SS_VgrG/RHS"/>
</dbReference>
<feature type="chain" id="PRO_5017008113" evidence="3">
    <location>
        <begin position="19"/>
        <end position="2279"/>
    </location>
</feature>
<feature type="domain" description="Hint" evidence="4">
    <location>
        <begin position="2037"/>
        <end position="2143"/>
    </location>
</feature>
<evidence type="ECO:0000256" key="1">
    <source>
        <dbReference type="ARBA" id="ARBA00022737"/>
    </source>
</evidence>
<gene>
    <name evidence="5" type="ORF">DPM19_14725</name>
</gene>
<dbReference type="Pfam" id="PF25023">
    <property type="entry name" value="TEN_YD-shell"/>
    <property type="match status" value="1"/>
</dbReference>
<evidence type="ECO:0000313" key="5">
    <source>
        <dbReference type="EMBL" id="RAY14232.1"/>
    </source>
</evidence>
<dbReference type="InterPro" id="IPR038181">
    <property type="entry name" value="Ntox21_sf"/>
</dbReference>
<dbReference type="InterPro" id="IPR006530">
    <property type="entry name" value="YD"/>
</dbReference>
<protein>
    <submittedName>
        <fullName evidence="5">Sugar-binding protein</fullName>
    </submittedName>
</protein>
<keyword evidence="1" id="KW-0677">Repeat</keyword>
<dbReference type="PANTHER" id="PTHR32305:SF17">
    <property type="entry name" value="TRNA NUCLEASE WAPA"/>
    <property type="match status" value="1"/>
</dbReference>
<feature type="region of interest" description="Disordered" evidence="2">
    <location>
        <begin position="1008"/>
        <end position="1035"/>
    </location>
</feature>
<feature type="region of interest" description="Disordered" evidence="2">
    <location>
        <begin position="14"/>
        <end position="73"/>
    </location>
</feature>
<reference evidence="5 6" key="1">
    <citation type="submission" date="2018-06" db="EMBL/GenBank/DDBJ databases">
        <title>Actinomadura craniellae sp. nov. isolated from marine sponge Craniella sp.</title>
        <authorList>
            <person name="Li L."/>
            <person name="Xu Q.H."/>
            <person name="Lin H.W."/>
            <person name="Lu Y.H."/>
        </authorList>
    </citation>
    <scope>NUCLEOTIDE SEQUENCE [LARGE SCALE GENOMIC DNA]</scope>
    <source>
        <strain evidence="5 6">LHW63021</strain>
    </source>
</reference>
<proteinExistence type="predicted"/>
<keyword evidence="3" id="KW-0732">Signal</keyword>
<dbReference type="InterPro" id="IPR036844">
    <property type="entry name" value="Hint_dom_sf"/>
</dbReference>
<dbReference type="Proteomes" id="UP000251891">
    <property type="component" value="Unassembled WGS sequence"/>
</dbReference>
<dbReference type="PANTHER" id="PTHR32305">
    <property type="match status" value="1"/>
</dbReference>
<dbReference type="SMART" id="SM00306">
    <property type="entry name" value="HintN"/>
    <property type="match status" value="1"/>
</dbReference>
<evidence type="ECO:0000313" key="6">
    <source>
        <dbReference type="Proteomes" id="UP000251891"/>
    </source>
</evidence>
<dbReference type="OrthoDB" id="291011at2"/>
<feature type="compositionally biased region" description="Basic and acidic residues" evidence="2">
    <location>
        <begin position="1900"/>
        <end position="1917"/>
    </location>
</feature>
<organism evidence="5 6">
    <name type="scientific">Actinomadura craniellae</name>
    <dbReference type="NCBI Taxonomy" id="2231787"/>
    <lineage>
        <taxon>Bacteria</taxon>
        <taxon>Bacillati</taxon>
        <taxon>Actinomycetota</taxon>
        <taxon>Actinomycetes</taxon>
        <taxon>Streptosporangiales</taxon>
        <taxon>Thermomonosporaceae</taxon>
        <taxon>Actinomadura</taxon>
    </lineage>
</organism>
<dbReference type="CDD" id="cd20685">
    <property type="entry name" value="CdiA-CT_Ecl_RNase-like"/>
    <property type="match status" value="1"/>
</dbReference>
<feature type="signal peptide" evidence="3">
    <location>
        <begin position="1"/>
        <end position="18"/>
    </location>
</feature>
<sequence length="2279" mass="247173">MVAIAVGVGLMTAPPAQAAQAPRPEFTEAAPVDGKNLKARPRKPGDAALTTDPLPAPRWPAPGTAEATVPAAGKRARAGTLPVWVTAPTRGDARTAARPAAGRVRVSMLDRQATRRAGVQGVLFTVGRSDAAEPGQVAVGLDYAPFATAFGGSFGSRLRLVQYPACVLTTPEQARCRTATPLPTANDGKLKTLTAQVQAGPTPAGGAEAGSLSAPTAGMTVLAAEAGGSGPQGDYKATSLSPSSTWNTGLNTGQFNWSYPMRVPPAPGGLAPGVALRYSSGSVDGRTSNTNSQSSWVGEGFELWPGFIERRYRPCEDDGVPKDPVYNASPGDMCWGYDNATLSWNGKSGELVPAGGNVWRLKDDDGTRIEKLTGSAADTGNGDNDNEYWRVTTTDGTQFYFGKNRLPGYGAATQKVETRSAWTVPVFGDDGGSNPEPCHQAAFKDSWCKQAWRWNLDYAVDPNGNAITYFYEPEVNHYGRNLRPEDETEYQRGGTLQRIEYGLRSDKLYDVKAPARVLFTSGERCLPTETFDCDPDEVNGNQGHWQDVPWDLACSAGQECKDFNGTVSPTFWTRKRLISVKTQVIRSDGSDWRDVDSWALGHKWGLADSDRSLLPTYIQHTGHAASAGPITLPKVTFDYEERDNRVQRDNFGRFMRYRLDYIADESGGQIDVTYSTPQCTAGSLPEPHTNTKRCYPVYWTYDDVDPELDWFHKYVVTQVVASDRTGLSPQRVTRYVYDDQAGAAWHYDDDDGLTREKYKTWSQWRGYGHVNVLTGGTGGMVTQTDHHFLRGMHGDRASPSGGSKTVTVDNGDGGTVTDHDALAGFELRTVQRNGVDGPVANWTQNLPVRHQTASRTRSWGTVTANIVKTEYARTFTNLNPGWRKTEVRTDYDASTGRTHWVFDNGNTADSGDDRCTRYTYADNTTAWLRSHVARQETTRGSCGWTGLDRRIHVLADVRTYYDGSTTWQAPPTRGRVTYTERLVSHAAADGSEPTYQKVSAVHEFDDYGRPQKTEDARGRISTTVHTQSPATPGVGLTTKLVATTPPTNPDVPASAHTITAQFDAAWGLQTVKIDAGGQRTEQFYDALGRSTRVWLPDRNRLAGQSPSLEHTYQVAEGQIVAVGTRTVTNSGSMTPPTYQLLDGFLRPRQTQEPGPNGGRVITDSFYDARNQVDFSYSDYYNDQAPPTPALFGPEMQGLVKSQTDFTYDALGRKTREALRGGAGDVSEVFATTYAYGSLPTGNWVSADPPDGGTPTTTYTDARGRTRELRHYNAASPTGTDFTATTYEYDPADRLISVTGPGDKIWTFTYDVRGRKTRTVDPDRGTTVYDYDQLDQLVSVTDARYTEGDKTKGRVFYAYDPLGRRTHSYASNAAGEPGAALTVMTYDALRKGQLDSTTARGIGPDGQPHDYTTVVNTYDALNRPTRTTIRIPGAEGALAGDYQYETVFNPDGTVKSTGLPAAGGLPAEVLSRSYDALQQPVGLTGSSSYVTGTSYTNIGQLRGLVLSAGGPDIDLGFDYDLPTGRLTHATATREGVAGYTRDATYSYTDSGNITRISDVRGGVPDTQCFRYDHQQRLTDAWSQTSGTCPSDPQAVPVIGGPDPYRVTYTYDASGNRKTEHQYGPTGTVSATRTYKYLGDGGLHASVKGHMLGAVAQTGTSPITGVLQGDAAEAYEYDAVGNMTKRGVGGRTQNFTWSPDGEITRIQDTAEGDITFVYGANGDRLIRREASATTLYLPGMELLLDKPAQATPQPTPTATRYYSHAGQDVALRTSDGVTFLVGDHQGTSQLTINANDLDEISQRRYTPFGQTRGTLTGVWPLEMDKGFVGGTKDTTGLTHLGAREYDPNTGRFISVDPVFDYEDPQQMNGYGYANNSPVANMDEDGLLCRRFDGHVECSNGDRVNRTPNDKNGYDVRDRNGNITHSTGMGRGRDRLVGGSDIVVPDGIDVNLFRAEFWRIYLSANRGKGPALSHATQVGRDLYAARAACAKIDECRKNIWFSQLVSDWMDSIGGIAVAGGGLGAGLRAFPKRRGRQGCRGNSFVPGTVVLMADGSRKPIEDVKVGDKVVATDPQTGKTGVHAVSAIITGVGQKTLIDIFVYTDSGRGDQTGLVIATDEHAFWVAGGIKRWVKAADLEPGMWLRTSLGARVQVAATHARTVLFQRVHNLTIAGVHTYYVEAGDALVLVHNDDPLPTQKKGKNQPLTNRQATHLANYLGYRDTGKIIKGQKIFTNGKTFISQDVGDGDGSHNGGTWKIAKSIKALGSKATRTATTDALLNEIGC</sequence>
<dbReference type="EMBL" id="QLYX01000006">
    <property type="protein sequence ID" value="RAY14232.1"/>
    <property type="molecule type" value="Genomic_DNA"/>
</dbReference>
<feature type="compositionally biased region" description="Basic and acidic residues" evidence="2">
    <location>
        <begin position="1008"/>
        <end position="1018"/>
    </location>
</feature>
<dbReference type="Pfam" id="PF07591">
    <property type="entry name" value="PT-HINT"/>
    <property type="match status" value="1"/>
</dbReference>
<dbReference type="CDD" id="cd00081">
    <property type="entry name" value="Hint"/>
    <property type="match status" value="1"/>
</dbReference>
<dbReference type="InterPro" id="IPR003587">
    <property type="entry name" value="Hint_dom_N"/>
</dbReference>
<dbReference type="InterPro" id="IPR056823">
    <property type="entry name" value="TEN-like_YD-shell"/>
</dbReference>
<dbReference type="RefSeq" id="WP_111867699.1">
    <property type="nucleotide sequence ID" value="NZ_QLYX01000006.1"/>
</dbReference>
<accession>A0A365H5F3</accession>
<dbReference type="SUPFAM" id="SSF51294">
    <property type="entry name" value="Hedgehog/intein (Hint) domain"/>
    <property type="match status" value="1"/>
</dbReference>
<dbReference type="InterPro" id="IPR031325">
    <property type="entry name" value="RHS_repeat"/>
</dbReference>
<comment type="caution">
    <text evidence="5">The sequence shown here is derived from an EMBL/GenBank/DDBJ whole genome shotgun (WGS) entry which is preliminary data.</text>
</comment>
<keyword evidence="6" id="KW-1185">Reference proteome</keyword>
<dbReference type="InterPro" id="IPR028190">
    <property type="entry name" value="Ntox21"/>
</dbReference>
<name>A0A365H5F3_9ACTN</name>
<dbReference type="Pfam" id="PF15526">
    <property type="entry name" value="Ntox21"/>
    <property type="match status" value="1"/>
</dbReference>
<dbReference type="NCBIfam" id="TIGR03696">
    <property type="entry name" value="Rhs_assc_core"/>
    <property type="match status" value="1"/>
</dbReference>
<feature type="compositionally biased region" description="Polar residues" evidence="2">
    <location>
        <begin position="1020"/>
        <end position="1030"/>
    </location>
</feature>
<dbReference type="NCBIfam" id="TIGR01643">
    <property type="entry name" value="YD_repeat_2x"/>
    <property type="match status" value="2"/>
</dbReference>
<dbReference type="Gene3D" id="2.180.10.10">
    <property type="entry name" value="RHS repeat-associated core"/>
    <property type="match status" value="2"/>
</dbReference>
<dbReference type="Gene3D" id="2.170.16.10">
    <property type="entry name" value="Hedgehog/Intein (Hint) domain"/>
    <property type="match status" value="1"/>
</dbReference>